<dbReference type="Proteomes" id="UP000030758">
    <property type="component" value="Unassembled WGS sequence"/>
</dbReference>
<keyword evidence="1 3" id="KW-0728">SH3 domain</keyword>
<keyword evidence="2" id="KW-0344">Guanine-nucleotide releasing factor</keyword>
<dbReference type="PROSITE" id="PS50002">
    <property type="entry name" value="SH3"/>
    <property type="match status" value="1"/>
</dbReference>
<dbReference type="GO" id="GO:0035556">
    <property type="term" value="P:intracellular signal transduction"/>
    <property type="evidence" value="ECO:0007669"/>
    <property type="project" value="InterPro"/>
</dbReference>
<gene>
    <name evidence="7" type="ORF">M514_12898</name>
</gene>
<dbReference type="SUPFAM" id="SSF48065">
    <property type="entry name" value="DBL homology domain (DH-domain)"/>
    <property type="match status" value="1"/>
</dbReference>
<dbReference type="Gene3D" id="1.20.58.60">
    <property type="match status" value="2"/>
</dbReference>
<evidence type="ECO:0000259" key="5">
    <source>
        <dbReference type="PROSITE" id="PS50002"/>
    </source>
</evidence>
<dbReference type="Gene3D" id="2.30.30.40">
    <property type="entry name" value="SH3 Domains"/>
    <property type="match status" value="1"/>
</dbReference>
<accession>A0A085NE21</accession>
<feature type="region of interest" description="Disordered" evidence="4">
    <location>
        <begin position="872"/>
        <end position="906"/>
    </location>
</feature>
<dbReference type="Gene3D" id="2.30.29.30">
    <property type="entry name" value="Pleckstrin-homology domain (PH domain)/Phosphotyrosine-binding domain (PTB)"/>
    <property type="match status" value="1"/>
</dbReference>
<feature type="domain" description="DH" evidence="6">
    <location>
        <begin position="932"/>
        <end position="1116"/>
    </location>
</feature>
<dbReference type="Gene3D" id="1.20.900.10">
    <property type="entry name" value="Dbl homology (DH) domain"/>
    <property type="match status" value="1"/>
</dbReference>
<dbReference type="InterPro" id="IPR001251">
    <property type="entry name" value="CRAL-TRIO_dom"/>
</dbReference>
<dbReference type="InterPro" id="IPR055251">
    <property type="entry name" value="SOS1_NGEF_PH"/>
</dbReference>
<evidence type="ECO:0000259" key="6">
    <source>
        <dbReference type="PROSITE" id="PS50010"/>
    </source>
</evidence>
<dbReference type="GO" id="GO:0005085">
    <property type="term" value="F:guanyl-nucleotide exchange factor activity"/>
    <property type="evidence" value="ECO:0007669"/>
    <property type="project" value="UniProtKB-KW"/>
</dbReference>
<dbReference type="Pfam" id="PF22697">
    <property type="entry name" value="SOS1_NGEF_PH"/>
    <property type="match status" value="1"/>
</dbReference>
<dbReference type="PROSITE" id="PS00741">
    <property type="entry name" value="DH_1"/>
    <property type="match status" value="1"/>
</dbReference>
<evidence type="ECO:0000313" key="7">
    <source>
        <dbReference type="EMBL" id="KFD67717.1"/>
    </source>
</evidence>
<proteinExistence type="predicted"/>
<feature type="region of interest" description="Disordered" evidence="4">
    <location>
        <begin position="1281"/>
        <end position="1305"/>
    </location>
</feature>
<dbReference type="SMART" id="SM00325">
    <property type="entry name" value="RhoGEF"/>
    <property type="match status" value="1"/>
</dbReference>
<feature type="compositionally biased region" description="Low complexity" evidence="4">
    <location>
        <begin position="883"/>
        <end position="893"/>
    </location>
</feature>
<dbReference type="InterPro" id="IPR000219">
    <property type="entry name" value="DH_dom"/>
</dbReference>
<organism evidence="7">
    <name type="scientific">Trichuris suis</name>
    <name type="common">pig whipworm</name>
    <dbReference type="NCBI Taxonomy" id="68888"/>
    <lineage>
        <taxon>Eukaryota</taxon>
        <taxon>Metazoa</taxon>
        <taxon>Ecdysozoa</taxon>
        <taxon>Nematoda</taxon>
        <taxon>Enoplea</taxon>
        <taxon>Dorylaimia</taxon>
        <taxon>Trichinellida</taxon>
        <taxon>Trichuridae</taxon>
        <taxon>Trichuris</taxon>
    </lineage>
</organism>
<dbReference type="InterPro" id="IPR035899">
    <property type="entry name" value="DBL_dom_sf"/>
</dbReference>
<evidence type="ECO:0008006" key="8">
    <source>
        <dbReference type="Google" id="ProtNLM"/>
    </source>
</evidence>
<dbReference type="SUPFAM" id="SSF50729">
    <property type="entry name" value="PH domain-like"/>
    <property type="match status" value="1"/>
</dbReference>
<dbReference type="SUPFAM" id="SSF50044">
    <property type="entry name" value="SH3-domain"/>
    <property type="match status" value="1"/>
</dbReference>
<dbReference type="SUPFAM" id="SSF52087">
    <property type="entry name" value="CRAL/TRIO domain"/>
    <property type="match status" value="1"/>
</dbReference>
<dbReference type="InterPro" id="IPR036028">
    <property type="entry name" value="SH3-like_dom_sf"/>
</dbReference>
<dbReference type="CDD" id="cd00170">
    <property type="entry name" value="SEC14"/>
    <property type="match status" value="1"/>
</dbReference>
<dbReference type="CDD" id="cd00160">
    <property type="entry name" value="RhoGEF"/>
    <property type="match status" value="1"/>
</dbReference>
<dbReference type="SMART" id="SM00326">
    <property type="entry name" value="SH3"/>
    <property type="match status" value="1"/>
</dbReference>
<dbReference type="PROSITE" id="PS50010">
    <property type="entry name" value="DH_2"/>
    <property type="match status" value="1"/>
</dbReference>
<dbReference type="InterPro" id="IPR001452">
    <property type="entry name" value="SH3_domain"/>
</dbReference>
<dbReference type="GO" id="GO:0005737">
    <property type="term" value="C:cytoplasm"/>
    <property type="evidence" value="ECO:0007669"/>
    <property type="project" value="TreeGrafter"/>
</dbReference>
<dbReference type="InterPro" id="IPR011993">
    <property type="entry name" value="PH-like_dom_sf"/>
</dbReference>
<dbReference type="SMART" id="SM00233">
    <property type="entry name" value="PH"/>
    <property type="match status" value="1"/>
</dbReference>
<dbReference type="Pfam" id="PF00621">
    <property type="entry name" value="RhoGEF"/>
    <property type="match status" value="1"/>
</dbReference>
<dbReference type="EMBL" id="KL367511">
    <property type="protein sequence ID" value="KFD67717.1"/>
    <property type="molecule type" value="Genomic_DNA"/>
</dbReference>
<name>A0A085NE21_9BILA</name>
<dbReference type="InterPro" id="IPR051336">
    <property type="entry name" value="RhoGEF_Guanine_NuclExch_SF"/>
</dbReference>
<evidence type="ECO:0000256" key="1">
    <source>
        <dbReference type="ARBA" id="ARBA00022443"/>
    </source>
</evidence>
<sequence length="1398" mass="158622">MAEADCEATNPTEAFRYSNGSFREPSWRASYHYDFDFDLQLLKVKNMVWSSREAIFNSAPTSQRILRADLEESGYQSALTRSQNSQYGTGWLYHDSESIASTSSCDEWDGYMTIDNERIKIREVSDLLVTRYAFISGAKSEQGLPVLTFPDSHVQFSFADYRILVNYLARLQPVEDIFNGFVAIIDRRTDRWSSVKTVLSYLTLFFPGSLRVAYVLKPDGVLQRALEVGYKRISEAKRFQVFVCNNLLELHRYVHPSRLTVDLGGSFCYNHLEWLQHRMVEVERLRCSAEGIARTLDEFVQSLKDTELPNDASTTAHILTSQRTDRDAIKANLQEDFRIVVRRGFDLLKAVRQVDSKPNADQLSPTRLHNVTSVQRTLLQLEDAEKSFDKFWPDHELRLEHCLRLRQFEEDFKKLHKLRSLNTKRFCLFTRSRAPSSRLLIDKGTTTDCVLPPSRCSGTTKLAFFLVSRICDSLRQKIVSVFKSREPIASGWALSRIPKFSCCNLTCRVNALLENRINGLAPRVGKCAPCRRHVSIGCSAFRATLQDCVLLRFAQRIRLWLGKRGGELVEHFSLCFRRLLQLVPFVREALLDVLTLLSLRRDSCLIVGLQSLFITPKQLQANFLNHLDRLRNSNNDGRADEQRLYSIEDTDRLIDEYQSYAKKTEEDFEAANALKLRGEELIETEEKELIGSITPKCQELNRLTAQLDVALRQRAQFLHSARRLQNYISSANQWCAAGVDLLTGASSMEFESAEQCEAALQRVRTFLKSGDEMCFDLDTSDSLLLLTSYDTKTLLDQRTTTAASIRERGFREPRSFKNLTAPNFQVNARLTDVKQLCQNRCFFLKRLLSKTRSSAQSYSPFTESERIGMTLSGTYAPPAKGMQTSSSSPQASDTSEENALPQSLTGGNLWSDMACFDDDGKSRCSSDSLPKRSAFVINELVTTEQSYVDELSSVLDHYVSAFDDPPTGCHLPSAVQAQRDILFGNLAEIHQFHKVHFLPSLLRSSREGGAREIANAFLEHGDGLRCYVTYCLNKPKSDALLRRHEQECHSFLKTCQERAGHGLPLGAYLLKPVQRITKYQLLLKELARSSSLTEGRTDVELALDAILYLLQQANASLNQGYIVGYTGDLSALGPVLMEGSFRVSLSKRNGEKALRMRRGAKLRYRHVFLYSSLLLMCKHRRNSVPNAEERYEVKEELPVYSIEQVDMVKGKEGRFQVITENRNETLTFSSSPDKVLQFVSKLKQLVEGCSSSFASSHHHRPISWTSHSSNETGCIRVGERKRHSETDLLSRSVNGTTGGGATSRYPLARSEHNLLRCFESAIHRSRSMDGHNVSKKEVKETARICRDFVAKSRDHLSVVSGEAVIILNKRDKTDWTLVRSLQTQREGWVPAGHVQSTG</sequence>
<protein>
    <recommendedName>
        <fullName evidence="8">Guanine nucleotide exchange factor DBS</fullName>
    </recommendedName>
</protein>
<feature type="domain" description="SH3" evidence="5">
    <location>
        <begin position="1337"/>
        <end position="1398"/>
    </location>
</feature>
<evidence type="ECO:0000256" key="2">
    <source>
        <dbReference type="ARBA" id="ARBA00022658"/>
    </source>
</evidence>
<evidence type="ECO:0000256" key="4">
    <source>
        <dbReference type="SAM" id="MobiDB-lite"/>
    </source>
</evidence>
<dbReference type="PANTHER" id="PTHR22826">
    <property type="entry name" value="RHO GUANINE EXCHANGE FACTOR-RELATED"/>
    <property type="match status" value="1"/>
</dbReference>
<dbReference type="Pfam" id="PF00018">
    <property type="entry name" value="SH3_1"/>
    <property type="match status" value="1"/>
</dbReference>
<evidence type="ECO:0000256" key="3">
    <source>
        <dbReference type="PROSITE-ProRule" id="PRU00192"/>
    </source>
</evidence>
<reference evidence="7" key="1">
    <citation type="journal article" date="2014" name="Nat. Genet.">
        <title>Genome and transcriptome of the porcine whipworm Trichuris suis.</title>
        <authorList>
            <person name="Jex A.R."/>
            <person name="Nejsum P."/>
            <person name="Schwarz E.M."/>
            <person name="Hu L."/>
            <person name="Young N.D."/>
            <person name="Hall R.S."/>
            <person name="Korhonen P.K."/>
            <person name="Liao S."/>
            <person name="Thamsborg S."/>
            <person name="Xia J."/>
            <person name="Xu P."/>
            <person name="Wang S."/>
            <person name="Scheerlinck J.P."/>
            <person name="Hofmann A."/>
            <person name="Sternberg P.W."/>
            <person name="Wang J."/>
            <person name="Gasser R.B."/>
        </authorList>
    </citation>
    <scope>NUCLEOTIDE SEQUENCE [LARGE SCALE GENOMIC DNA]</scope>
    <source>
        <strain evidence="7">DCEP-RM93F</strain>
    </source>
</reference>
<dbReference type="InterPro" id="IPR001849">
    <property type="entry name" value="PH_domain"/>
</dbReference>
<dbReference type="InterPro" id="IPR001331">
    <property type="entry name" value="GDS_CDC24_CS"/>
</dbReference>
<dbReference type="InterPro" id="IPR036865">
    <property type="entry name" value="CRAL-TRIO_dom_sf"/>
</dbReference>